<feature type="chain" id="PRO_5008720414" evidence="1">
    <location>
        <begin position="38"/>
        <end position="641"/>
    </location>
</feature>
<keyword evidence="2" id="KW-0645">Protease</keyword>
<keyword evidence="3" id="KW-1185">Reference proteome</keyword>
<gene>
    <name evidence="2" type="ORF">GA0070623_4420</name>
</gene>
<name>A0A1C5K7E2_9ACTN</name>
<dbReference type="Gene3D" id="2.60.40.1120">
    <property type="entry name" value="Carboxypeptidase-like, regulatory domain"/>
    <property type="match status" value="1"/>
</dbReference>
<evidence type="ECO:0000256" key="1">
    <source>
        <dbReference type="SAM" id="SignalP"/>
    </source>
</evidence>
<evidence type="ECO:0000313" key="3">
    <source>
        <dbReference type="Proteomes" id="UP000198226"/>
    </source>
</evidence>
<keyword evidence="2" id="KW-0121">Carboxypeptidase</keyword>
<keyword evidence="1" id="KW-0732">Signal</keyword>
<evidence type="ECO:0000313" key="2">
    <source>
        <dbReference type="EMBL" id="SCG78541.1"/>
    </source>
</evidence>
<keyword evidence="2" id="KW-0378">Hydrolase</keyword>
<accession>A0A1C5K7E2</accession>
<dbReference type="InterPro" id="IPR036817">
    <property type="entry name" value="Transthyretin/HIU_hydrolase_sf"/>
</dbReference>
<dbReference type="EMBL" id="LT607752">
    <property type="protein sequence ID" value="SCG78541.1"/>
    <property type="molecule type" value="Genomic_DNA"/>
</dbReference>
<dbReference type="GO" id="GO:0004180">
    <property type="term" value="F:carboxypeptidase activity"/>
    <property type="evidence" value="ECO:0007669"/>
    <property type="project" value="UniProtKB-KW"/>
</dbReference>
<dbReference type="SUPFAM" id="SSF49464">
    <property type="entry name" value="Carboxypeptidase regulatory domain-like"/>
    <property type="match status" value="2"/>
</dbReference>
<feature type="signal peptide" evidence="1">
    <location>
        <begin position="1"/>
        <end position="37"/>
    </location>
</feature>
<sequence length="641" mass="67440">MSAVVAILRGMISMRATGAALLAALATATLLAAPAAAATAGYTGVVSDPDGVPVPNACFAVHTSPTDVVAEHCTDADGRYTLPSPGGTATYKVRMHAAGLRTEWWYHAPDHLNADSVYFPPDELIERNFTLGRGSAGISGTITDENGVATDATVTVYGVDFYYEAIAYTWDLGAGRYALRDLPPGRYRISVSDNVRGFQWVPGKESQEEGTVFTLADGDALVVDESFLPMGSVEARVTDAVTGLPVPRPCLSVLSTGGNDADACGVDGVVRVPRVRPGFWKLSVTGGASYFSLDETPDYYEITRGQLTRVAFQLRPGAAVTTSVLDAATGEPAEDICVRTVRPRGGGQSARMGSTCAGDDGRLAIGPFSTAETFQLYAYQAVHPWVPPTKRYGSQWVTADGGSGDQREALTVTLKPGQTITIPTIRMDPPGSLTGTVRNPAGAAVPGICTYPFAFHPGQGSAFGANCTNAQGRYTITDLGPYRWPVEFTPLANTGYAWQWSGDVADRFSATLTPVTAGGTATMDATLAAGGVLAGRVTEGTGPVDAGYVWTYHARTGDIASPSYAYVSRDGTFSLPGHRTQDVYVEYADTERSCWYGAPGRNPIPVAVRAGATTTVTADMTRTCARAPLVASQTRAADSLR</sequence>
<dbReference type="AlphaFoldDB" id="A0A1C5K7E2"/>
<proteinExistence type="predicted"/>
<dbReference type="Proteomes" id="UP000198226">
    <property type="component" value="Chromosome I"/>
</dbReference>
<reference evidence="3" key="1">
    <citation type="submission" date="2016-06" db="EMBL/GenBank/DDBJ databases">
        <authorList>
            <person name="Varghese N."/>
            <person name="Submissions Spin"/>
        </authorList>
    </citation>
    <scope>NUCLEOTIDE SEQUENCE [LARGE SCALE GENOMIC DNA]</scope>
    <source>
        <strain evidence="3">DSM 44983</strain>
    </source>
</reference>
<dbReference type="InterPro" id="IPR008969">
    <property type="entry name" value="CarboxyPept-like_regulatory"/>
</dbReference>
<dbReference type="SUPFAM" id="SSF49472">
    <property type="entry name" value="Transthyretin (synonym: prealbumin)"/>
    <property type="match status" value="1"/>
</dbReference>
<protein>
    <submittedName>
        <fullName evidence="2">Carboxypeptidase regulatory-like domain-containing protein</fullName>
    </submittedName>
</protein>
<organism evidence="2 3">
    <name type="scientific">Micromonospora rifamycinica</name>
    <dbReference type="NCBI Taxonomy" id="291594"/>
    <lineage>
        <taxon>Bacteria</taxon>
        <taxon>Bacillati</taxon>
        <taxon>Actinomycetota</taxon>
        <taxon>Actinomycetes</taxon>
        <taxon>Micromonosporales</taxon>
        <taxon>Micromonosporaceae</taxon>
        <taxon>Micromonospora</taxon>
    </lineage>
</organism>